<dbReference type="GO" id="GO:0016757">
    <property type="term" value="F:glycosyltransferase activity"/>
    <property type="evidence" value="ECO:0007669"/>
    <property type="project" value="UniProtKB-KW"/>
</dbReference>
<evidence type="ECO:0000256" key="4">
    <source>
        <dbReference type="ARBA" id="ARBA00022968"/>
    </source>
</evidence>
<proteinExistence type="inferred from homology"/>
<dbReference type="STRING" id="29655.A0A0K9P3W3"/>
<name>A0A0K9P3W3_ZOSMR</name>
<comment type="subcellular location">
    <subcellularLocation>
        <location evidence="1">Golgi apparatus membrane</location>
        <topology evidence="1">Single-pass type II membrane protein</topology>
    </subcellularLocation>
</comment>
<dbReference type="InterPro" id="IPR040911">
    <property type="entry name" value="Exostosin_GT47"/>
</dbReference>
<comment type="similarity">
    <text evidence="2">Belongs to the glycosyltransferase 47 family.</text>
</comment>
<sequence>MAISCLSLIQLLSDLHFFQGAIQRKEVTQLNLMIMLVSLFIRRNLFKILKHEKDVHFSFESVRGMHSSKFCLNISGDTPSLNRLWDAIASHCVPYEDVLDEIELPYEYVLDYLEFCVLIRPHIRFSQKGFLGPFGCSILIFGLILNPCKKFNFFENNPLTLIKLRL</sequence>
<evidence type="ECO:0000256" key="1">
    <source>
        <dbReference type="ARBA" id="ARBA00004323"/>
    </source>
</evidence>
<protein>
    <recommendedName>
        <fullName evidence="6">Exostosin GT47 domain-containing protein</fullName>
    </recommendedName>
</protein>
<dbReference type="InterPro" id="IPR004263">
    <property type="entry name" value="Exostosin"/>
</dbReference>
<feature type="domain" description="Exostosin GT47" evidence="6">
    <location>
        <begin position="15"/>
        <end position="119"/>
    </location>
</feature>
<evidence type="ECO:0000313" key="7">
    <source>
        <dbReference type="EMBL" id="KMZ62932.1"/>
    </source>
</evidence>
<evidence type="ECO:0000256" key="2">
    <source>
        <dbReference type="ARBA" id="ARBA00010271"/>
    </source>
</evidence>
<dbReference type="Proteomes" id="UP000036987">
    <property type="component" value="Unassembled WGS sequence"/>
</dbReference>
<dbReference type="Pfam" id="PF03016">
    <property type="entry name" value="Exostosin_GT47"/>
    <property type="match status" value="1"/>
</dbReference>
<dbReference type="AlphaFoldDB" id="A0A0K9P3W3"/>
<keyword evidence="4" id="KW-0735">Signal-anchor</keyword>
<keyword evidence="3" id="KW-0808">Transferase</keyword>
<evidence type="ECO:0000313" key="8">
    <source>
        <dbReference type="Proteomes" id="UP000036987"/>
    </source>
</evidence>
<dbReference type="PANTHER" id="PTHR11062">
    <property type="entry name" value="EXOSTOSIN HEPARAN SULFATE GLYCOSYLTRANSFERASE -RELATED"/>
    <property type="match status" value="1"/>
</dbReference>
<keyword evidence="4" id="KW-0812">Transmembrane</keyword>
<evidence type="ECO:0000256" key="3">
    <source>
        <dbReference type="ARBA" id="ARBA00022676"/>
    </source>
</evidence>
<keyword evidence="3" id="KW-0328">Glycosyltransferase</keyword>
<dbReference type="GO" id="GO:0000139">
    <property type="term" value="C:Golgi membrane"/>
    <property type="evidence" value="ECO:0007669"/>
    <property type="project" value="UniProtKB-SubCell"/>
</dbReference>
<organism evidence="7 8">
    <name type="scientific">Zostera marina</name>
    <name type="common">Eelgrass</name>
    <dbReference type="NCBI Taxonomy" id="29655"/>
    <lineage>
        <taxon>Eukaryota</taxon>
        <taxon>Viridiplantae</taxon>
        <taxon>Streptophyta</taxon>
        <taxon>Embryophyta</taxon>
        <taxon>Tracheophyta</taxon>
        <taxon>Spermatophyta</taxon>
        <taxon>Magnoliopsida</taxon>
        <taxon>Liliopsida</taxon>
        <taxon>Zosteraceae</taxon>
        <taxon>Zostera</taxon>
    </lineage>
</organism>
<evidence type="ECO:0000259" key="6">
    <source>
        <dbReference type="Pfam" id="PF03016"/>
    </source>
</evidence>
<accession>A0A0K9P3W3</accession>
<reference evidence="8" key="1">
    <citation type="journal article" date="2016" name="Nature">
        <title>The genome of the seagrass Zostera marina reveals angiosperm adaptation to the sea.</title>
        <authorList>
            <person name="Olsen J.L."/>
            <person name="Rouze P."/>
            <person name="Verhelst B."/>
            <person name="Lin Y.-C."/>
            <person name="Bayer T."/>
            <person name="Collen J."/>
            <person name="Dattolo E."/>
            <person name="De Paoli E."/>
            <person name="Dittami S."/>
            <person name="Maumus F."/>
            <person name="Michel G."/>
            <person name="Kersting A."/>
            <person name="Lauritano C."/>
            <person name="Lohaus R."/>
            <person name="Toepel M."/>
            <person name="Tonon T."/>
            <person name="Vanneste K."/>
            <person name="Amirebrahimi M."/>
            <person name="Brakel J."/>
            <person name="Bostroem C."/>
            <person name="Chovatia M."/>
            <person name="Grimwood J."/>
            <person name="Jenkins J.W."/>
            <person name="Jueterbock A."/>
            <person name="Mraz A."/>
            <person name="Stam W.T."/>
            <person name="Tice H."/>
            <person name="Bornberg-Bauer E."/>
            <person name="Green P.J."/>
            <person name="Pearson G.A."/>
            <person name="Procaccini G."/>
            <person name="Duarte C.M."/>
            <person name="Schmutz J."/>
            <person name="Reusch T.B.H."/>
            <person name="Van de Peer Y."/>
        </authorList>
    </citation>
    <scope>NUCLEOTIDE SEQUENCE [LARGE SCALE GENOMIC DNA]</scope>
    <source>
        <strain evidence="8">cv. Finnish</strain>
    </source>
</reference>
<keyword evidence="5" id="KW-0333">Golgi apparatus</keyword>
<gene>
    <name evidence="7" type="ORF">ZOSMA_436G00030</name>
</gene>
<keyword evidence="8" id="KW-1185">Reference proteome</keyword>
<comment type="caution">
    <text evidence="7">The sequence shown here is derived from an EMBL/GenBank/DDBJ whole genome shotgun (WGS) entry which is preliminary data.</text>
</comment>
<dbReference type="EMBL" id="LFYR01001296">
    <property type="protein sequence ID" value="KMZ62932.1"/>
    <property type="molecule type" value="Genomic_DNA"/>
</dbReference>
<dbReference type="PANTHER" id="PTHR11062:SF99">
    <property type="entry name" value="EXOSTOSIN FAMILY PROTEIN"/>
    <property type="match status" value="1"/>
</dbReference>
<dbReference type="OrthoDB" id="1924787at2759"/>
<evidence type="ECO:0000256" key="5">
    <source>
        <dbReference type="ARBA" id="ARBA00023034"/>
    </source>
</evidence>